<comment type="pathway">
    <text evidence="2 10">Protein modification; protein ubiquitination.</text>
</comment>
<dbReference type="Pfam" id="PF18995">
    <property type="entry name" value="PRT6_C"/>
    <property type="match status" value="1"/>
</dbReference>
<dbReference type="AlphaFoldDB" id="A0A818FUC1"/>
<dbReference type="GO" id="GO:0061630">
    <property type="term" value="F:ubiquitin protein ligase activity"/>
    <property type="evidence" value="ECO:0007669"/>
    <property type="project" value="UniProtKB-UniRule"/>
</dbReference>
<evidence type="ECO:0000256" key="3">
    <source>
        <dbReference type="ARBA" id="ARBA00022679"/>
    </source>
</evidence>
<proteinExistence type="inferred from homology"/>
<dbReference type="InterPro" id="IPR003126">
    <property type="entry name" value="Znf_UBR"/>
</dbReference>
<keyword evidence="7 10" id="KW-0862">Zinc</keyword>
<dbReference type="GO" id="GO:0005737">
    <property type="term" value="C:cytoplasm"/>
    <property type="evidence" value="ECO:0007669"/>
    <property type="project" value="TreeGrafter"/>
</dbReference>
<dbReference type="PROSITE" id="PS51157">
    <property type="entry name" value="ZF_UBR"/>
    <property type="match status" value="1"/>
</dbReference>
<evidence type="ECO:0000313" key="14">
    <source>
        <dbReference type="Proteomes" id="UP000663844"/>
    </source>
</evidence>
<dbReference type="UniPathway" id="UPA00143"/>
<evidence type="ECO:0000256" key="1">
    <source>
        <dbReference type="ARBA" id="ARBA00000900"/>
    </source>
</evidence>
<dbReference type="GO" id="GO:0071596">
    <property type="term" value="P:ubiquitin-dependent protein catabolic process via the N-end rule pathway"/>
    <property type="evidence" value="ECO:0007669"/>
    <property type="project" value="UniProtKB-UniRule"/>
</dbReference>
<dbReference type="GO" id="GO:0000151">
    <property type="term" value="C:ubiquitin ligase complex"/>
    <property type="evidence" value="ECO:0007669"/>
    <property type="project" value="TreeGrafter"/>
</dbReference>
<comment type="function">
    <text evidence="10">Ubiquitin ligase protein which is a component of the N-end rule pathway. Recognizes and binds to proteins bearing specific N-terminal residues that are destabilizing according to the N-end rule, leading to their ubiquitination and subsequent degradation.</text>
</comment>
<accession>A0A818FUC1</accession>
<feature type="domain" description="UBR-type" evidence="11">
    <location>
        <begin position="81"/>
        <end position="152"/>
    </location>
</feature>
<dbReference type="EMBL" id="CAJOAZ010000003">
    <property type="protein sequence ID" value="CAF3481316.1"/>
    <property type="molecule type" value="Genomic_DNA"/>
</dbReference>
<evidence type="ECO:0000256" key="7">
    <source>
        <dbReference type="ARBA" id="ARBA00022833"/>
    </source>
</evidence>
<dbReference type="Gene3D" id="3.30.40.10">
    <property type="entry name" value="Zinc/RING finger domain, C3HC4 (zinc finger)"/>
    <property type="match status" value="1"/>
</dbReference>
<dbReference type="InterPro" id="IPR039164">
    <property type="entry name" value="UBR1-like"/>
</dbReference>
<evidence type="ECO:0000256" key="2">
    <source>
        <dbReference type="ARBA" id="ARBA00004906"/>
    </source>
</evidence>
<protein>
    <recommendedName>
        <fullName evidence="10">E3 ubiquitin-protein ligase</fullName>
        <ecNumber evidence="10">2.3.2.27</ecNumber>
    </recommendedName>
</protein>
<dbReference type="InterPro" id="IPR044046">
    <property type="entry name" value="E3_ligase_UBR-like_C"/>
</dbReference>
<dbReference type="EMBL" id="CAJNOG010000214">
    <property type="protein sequence ID" value="CAF1082573.1"/>
    <property type="molecule type" value="Genomic_DNA"/>
</dbReference>
<dbReference type="PANTHER" id="PTHR21497">
    <property type="entry name" value="UBIQUITIN LIGASE E3 ALPHA-RELATED"/>
    <property type="match status" value="1"/>
</dbReference>
<dbReference type="GO" id="GO:0016567">
    <property type="term" value="P:protein ubiquitination"/>
    <property type="evidence" value="ECO:0007669"/>
    <property type="project" value="UniProtKB-UniRule"/>
</dbReference>
<evidence type="ECO:0000256" key="5">
    <source>
        <dbReference type="ARBA" id="ARBA00022771"/>
    </source>
</evidence>
<dbReference type="FunFam" id="2.10.110.30:FF:000002">
    <property type="entry name" value="Putative e3 ubiquitin-protein ligase ubr3"/>
    <property type="match status" value="1"/>
</dbReference>
<evidence type="ECO:0000259" key="11">
    <source>
        <dbReference type="PROSITE" id="PS51157"/>
    </source>
</evidence>
<feature type="zinc finger region" description="UBR-type" evidence="9">
    <location>
        <begin position="81"/>
        <end position="152"/>
    </location>
</feature>
<dbReference type="InterPro" id="IPR013083">
    <property type="entry name" value="Znf_RING/FYVE/PHD"/>
</dbReference>
<evidence type="ECO:0000256" key="9">
    <source>
        <dbReference type="PROSITE-ProRule" id="PRU00508"/>
    </source>
</evidence>
<keyword evidence="6 10" id="KW-0833">Ubl conjugation pathway</keyword>
<dbReference type="Gene3D" id="2.10.110.30">
    <property type="match status" value="1"/>
</dbReference>
<evidence type="ECO:0000313" key="13">
    <source>
        <dbReference type="EMBL" id="CAF3481316.1"/>
    </source>
</evidence>
<evidence type="ECO:0000256" key="8">
    <source>
        <dbReference type="ARBA" id="ARBA00046341"/>
    </source>
</evidence>
<evidence type="ECO:0000256" key="4">
    <source>
        <dbReference type="ARBA" id="ARBA00022723"/>
    </source>
</evidence>
<dbReference type="EC" id="2.3.2.27" evidence="10"/>
<dbReference type="Pfam" id="PF02207">
    <property type="entry name" value="zf-UBR"/>
    <property type="match status" value="1"/>
</dbReference>
<dbReference type="CDD" id="cd19673">
    <property type="entry name" value="UBR-box_UBR3"/>
    <property type="match status" value="1"/>
</dbReference>
<dbReference type="GO" id="GO:0008270">
    <property type="term" value="F:zinc ion binding"/>
    <property type="evidence" value="ECO:0007669"/>
    <property type="project" value="UniProtKB-UniRule"/>
</dbReference>
<comment type="catalytic activity">
    <reaction evidence="1 10">
        <text>S-ubiquitinyl-[E2 ubiquitin-conjugating enzyme]-L-cysteine + [acceptor protein]-L-lysine = [E2 ubiquitin-conjugating enzyme]-L-cysteine + N(6)-ubiquitinyl-[acceptor protein]-L-lysine.</text>
        <dbReference type="EC" id="2.3.2.27"/>
    </reaction>
</comment>
<name>A0A818FUC1_9BILA</name>
<dbReference type="SUPFAM" id="SSF57850">
    <property type="entry name" value="RING/U-box"/>
    <property type="match status" value="1"/>
</dbReference>
<evidence type="ECO:0000256" key="10">
    <source>
        <dbReference type="RuleBase" id="RU366018"/>
    </source>
</evidence>
<comment type="similarity">
    <text evidence="8 10">Belongs to the E3 ubiquitin-protein ligase UBR1-like family.</text>
</comment>
<comment type="caution">
    <text evidence="13">The sequence shown here is derived from an EMBL/GenBank/DDBJ whole genome shotgun (WGS) entry which is preliminary data.</text>
</comment>
<dbReference type="PANTHER" id="PTHR21497:SF39">
    <property type="entry name" value="E3 UBIQUITIN-PROTEIN LIGASE UBR3"/>
    <property type="match status" value="1"/>
</dbReference>
<gene>
    <name evidence="12" type="ORF">JYZ213_LOCUS20376</name>
    <name evidence="13" type="ORF">OXD698_LOCUS150</name>
</gene>
<keyword evidence="3 10" id="KW-0808">Transferase</keyword>
<evidence type="ECO:0000313" key="12">
    <source>
        <dbReference type="EMBL" id="CAF1082573.1"/>
    </source>
</evidence>
<sequence>MYSDQHNTIENPTSLPSSTYFQEYYLQDENRVQKLLDILFDPHQPLPEIIQKYLTIIKSYLSGRQSFEGFCKELQKYDNSILCGCVWTNSTISYRCRTCAINPCMSLCSDCFYAGNHDKHDTNMFRSIGGGVCDCGDIEVMNSNGFCKSHGPNRIPNESIPLKLIQSSQIILPRLLLIYYVVFFVVSITAECCICQSKDDQNPLGLVVRLSDSGVLGIREVSSTSDNYLPLSIDDNNKSSSNYPLICCDANLKRNDKKYLSTDKQLEESNRTCAQFYEEKIRTMLEMFTEESVSESMTISWRTGIIINSCGHSMHLSCYKEYFKSHTKKTASENDPHIEFKCPMCRQKSNGLIYTPQIDKQIESNENLIETVSNLIEKNIKICISPLIAEWLTNFIEKIYLMVNKNYRTIDKQIKQPSDDILALFLISILRFNLENDILIRDTPFIDSPIINRKSCFCELFYICNLKYPYLLNHSHILLWHRIATGHMNTKLNNNEQTVPLLLSDSVVLLLRIMLSLPYLITKELYRVIVQVLFNLTYIQALFTIISEMNKTEQEIWSRISVDKTKNNISEYLRMISLKLFQSNFNSNIDNTKISSFESINALIRERCGNFIKIAALIQHYLYQSITWWIPDHHLHFDHLSKNLIKELQLYNNDEPYWFSNDSLSIINNWLDEVLILDKQQSILKIIHAIPVFHSPQFIELPTCYSDLFRSCNHRRCSYCQELIIEPILCLICGIVYSQERTKKQCCDQQTRFIQEHLLLCSGNLNISININSTKTLIQREKRYTYWISLYLDQHGEEDLNLRRGRILYLDRDRLRLLYSAWISSNLDQLINRWSTDPFDF</sequence>
<dbReference type="Proteomes" id="UP000663845">
    <property type="component" value="Unassembled WGS sequence"/>
</dbReference>
<dbReference type="SMART" id="SM00396">
    <property type="entry name" value="ZnF_UBR1"/>
    <property type="match status" value="1"/>
</dbReference>
<reference evidence="13" key="1">
    <citation type="submission" date="2021-02" db="EMBL/GenBank/DDBJ databases">
        <authorList>
            <person name="Nowell W R."/>
        </authorList>
    </citation>
    <scope>NUCLEOTIDE SEQUENCE</scope>
</reference>
<keyword evidence="5 10" id="KW-0863">Zinc-finger</keyword>
<keyword evidence="4 10" id="KW-0479">Metal-binding</keyword>
<organism evidence="13 14">
    <name type="scientific">Adineta steineri</name>
    <dbReference type="NCBI Taxonomy" id="433720"/>
    <lineage>
        <taxon>Eukaryota</taxon>
        <taxon>Metazoa</taxon>
        <taxon>Spiralia</taxon>
        <taxon>Gnathifera</taxon>
        <taxon>Rotifera</taxon>
        <taxon>Eurotatoria</taxon>
        <taxon>Bdelloidea</taxon>
        <taxon>Adinetida</taxon>
        <taxon>Adinetidae</taxon>
        <taxon>Adineta</taxon>
    </lineage>
</organism>
<evidence type="ECO:0000256" key="6">
    <source>
        <dbReference type="ARBA" id="ARBA00022786"/>
    </source>
</evidence>
<dbReference type="Proteomes" id="UP000663844">
    <property type="component" value="Unassembled WGS sequence"/>
</dbReference>